<evidence type="ECO:0000313" key="2">
    <source>
        <dbReference type="EMBL" id="GLR85857.1"/>
    </source>
</evidence>
<name>A0ABQ6AUI3_9BRAD</name>
<proteinExistence type="predicted"/>
<evidence type="ECO:0000313" key="3">
    <source>
        <dbReference type="Proteomes" id="UP001156905"/>
    </source>
</evidence>
<comment type="caution">
    <text evidence="2">The sequence shown here is derived from an EMBL/GenBank/DDBJ whole genome shotgun (WGS) entry which is preliminary data.</text>
</comment>
<gene>
    <name evidence="2" type="ORF">GCM10007857_25680</name>
</gene>
<dbReference type="EMBL" id="BSOW01000007">
    <property type="protein sequence ID" value="GLR85857.1"/>
    <property type="molecule type" value="Genomic_DNA"/>
</dbReference>
<dbReference type="Proteomes" id="UP001156905">
    <property type="component" value="Unassembled WGS sequence"/>
</dbReference>
<reference evidence="3" key="1">
    <citation type="journal article" date="2019" name="Int. J. Syst. Evol. Microbiol.">
        <title>The Global Catalogue of Microorganisms (GCM) 10K type strain sequencing project: providing services to taxonomists for standard genome sequencing and annotation.</title>
        <authorList>
            <consortium name="The Broad Institute Genomics Platform"/>
            <consortium name="The Broad Institute Genome Sequencing Center for Infectious Disease"/>
            <person name="Wu L."/>
            <person name="Ma J."/>
        </authorList>
    </citation>
    <scope>NUCLEOTIDE SEQUENCE [LARGE SCALE GENOMIC DNA]</scope>
    <source>
        <strain evidence="3">NBRC 102520</strain>
    </source>
</reference>
<organism evidence="2 3">
    <name type="scientific">Bradyrhizobium iriomotense</name>
    <dbReference type="NCBI Taxonomy" id="441950"/>
    <lineage>
        <taxon>Bacteria</taxon>
        <taxon>Pseudomonadati</taxon>
        <taxon>Pseudomonadota</taxon>
        <taxon>Alphaproteobacteria</taxon>
        <taxon>Hyphomicrobiales</taxon>
        <taxon>Nitrobacteraceae</taxon>
        <taxon>Bradyrhizobium</taxon>
    </lineage>
</organism>
<evidence type="ECO:0000256" key="1">
    <source>
        <dbReference type="SAM" id="MobiDB-lite"/>
    </source>
</evidence>
<feature type="region of interest" description="Disordered" evidence="1">
    <location>
        <begin position="38"/>
        <end position="67"/>
    </location>
</feature>
<protein>
    <submittedName>
        <fullName evidence="2">Uncharacterized protein</fullName>
    </submittedName>
</protein>
<keyword evidence="3" id="KW-1185">Reference proteome</keyword>
<sequence length="67" mass="7111">MGIVSGGEEDQDQRQLVGWELGHKIGHGFIDAGSLRLGNGNARRTAKPKVGLPHSVSPLEDRPGLTP</sequence>
<accession>A0ABQ6AUI3</accession>